<dbReference type="Gene3D" id="1.10.357.10">
    <property type="entry name" value="Tetracycline Repressor, domain 2"/>
    <property type="match status" value="1"/>
</dbReference>
<dbReference type="InterPro" id="IPR009057">
    <property type="entry name" value="Homeodomain-like_sf"/>
</dbReference>
<dbReference type="Pfam" id="PF00440">
    <property type="entry name" value="TetR_N"/>
    <property type="match status" value="1"/>
</dbReference>
<evidence type="ECO:0000256" key="2">
    <source>
        <dbReference type="ARBA" id="ARBA00023125"/>
    </source>
</evidence>
<feature type="DNA-binding region" description="H-T-H motif" evidence="4">
    <location>
        <begin position="26"/>
        <end position="45"/>
    </location>
</feature>
<sequence>MEGDTAKRIIQVAHDLLAERGFSAFSFADIAEAVGIRKASIHHHFPTKTALVVTVLEQHRQRMEEGHAALDQHFASPAERLQKYVAHWEVCIRKQTEPICIAALLGAELPGLPEEVQAAVGEHFKCLRQWISKNLKLGTRQEIFKLQDSADIEAEMLMASVHGAMITARVNHSSTLFRQLTQSALRRITQS</sequence>
<dbReference type="RefSeq" id="WP_263372679.1">
    <property type="nucleotide sequence ID" value="NZ_JAGSYD010000006.1"/>
</dbReference>
<organism evidence="6 7">
    <name type="scientific">Granulicella cerasi</name>
    <dbReference type="NCBI Taxonomy" id="741063"/>
    <lineage>
        <taxon>Bacteria</taxon>
        <taxon>Pseudomonadati</taxon>
        <taxon>Acidobacteriota</taxon>
        <taxon>Terriglobia</taxon>
        <taxon>Terriglobales</taxon>
        <taxon>Acidobacteriaceae</taxon>
        <taxon>Granulicella</taxon>
    </lineage>
</organism>
<evidence type="ECO:0000313" key="6">
    <source>
        <dbReference type="EMBL" id="MFC6644767.1"/>
    </source>
</evidence>
<dbReference type="Proteomes" id="UP001596391">
    <property type="component" value="Unassembled WGS sequence"/>
</dbReference>
<dbReference type="SUPFAM" id="SSF48498">
    <property type="entry name" value="Tetracyclin repressor-like, C-terminal domain"/>
    <property type="match status" value="1"/>
</dbReference>
<dbReference type="InterPro" id="IPR054156">
    <property type="entry name" value="YxaF_TetR_C"/>
</dbReference>
<evidence type="ECO:0000256" key="4">
    <source>
        <dbReference type="PROSITE-ProRule" id="PRU00335"/>
    </source>
</evidence>
<dbReference type="InterPro" id="IPR036271">
    <property type="entry name" value="Tet_transcr_reg_TetR-rel_C_sf"/>
</dbReference>
<gene>
    <name evidence="6" type="ORF">ACFQBQ_04000</name>
</gene>
<comment type="caution">
    <text evidence="6">The sequence shown here is derived from an EMBL/GenBank/DDBJ whole genome shotgun (WGS) entry which is preliminary data.</text>
</comment>
<dbReference type="PANTHER" id="PTHR47506:SF1">
    <property type="entry name" value="HTH-TYPE TRANSCRIPTIONAL REGULATOR YJDC"/>
    <property type="match status" value="1"/>
</dbReference>
<dbReference type="PANTHER" id="PTHR47506">
    <property type="entry name" value="TRANSCRIPTIONAL REGULATORY PROTEIN"/>
    <property type="match status" value="1"/>
</dbReference>
<dbReference type="Pfam" id="PF21993">
    <property type="entry name" value="TetR_C_13_2"/>
    <property type="match status" value="1"/>
</dbReference>
<keyword evidence="3" id="KW-0804">Transcription</keyword>
<dbReference type="PRINTS" id="PR00455">
    <property type="entry name" value="HTHTETR"/>
</dbReference>
<dbReference type="InterPro" id="IPR001647">
    <property type="entry name" value="HTH_TetR"/>
</dbReference>
<dbReference type="EMBL" id="JBHSWI010000001">
    <property type="protein sequence ID" value="MFC6644767.1"/>
    <property type="molecule type" value="Genomic_DNA"/>
</dbReference>
<keyword evidence="1" id="KW-0805">Transcription regulation</keyword>
<name>A0ABW1Z8F4_9BACT</name>
<proteinExistence type="predicted"/>
<evidence type="ECO:0000256" key="1">
    <source>
        <dbReference type="ARBA" id="ARBA00023015"/>
    </source>
</evidence>
<dbReference type="SUPFAM" id="SSF46689">
    <property type="entry name" value="Homeodomain-like"/>
    <property type="match status" value="1"/>
</dbReference>
<evidence type="ECO:0000256" key="3">
    <source>
        <dbReference type="ARBA" id="ARBA00023163"/>
    </source>
</evidence>
<reference evidence="7" key="1">
    <citation type="journal article" date="2019" name="Int. J. Syst. Evol. Microbiol.">
        <title>The Global Catalogue of Microorganisms (GCM) 10K type strain sequencing project: providing services to taxonomists for standard genome sequencing and annotation.</title>
        <authorList>
            <consortium name="The Broad Institute Genomics Platform"/>
            <consortium name="The Broad Institute Genome Sequencing Center for Infectious Disease"/>
            <person name="Wu L."/>
            <person name="Ma J."/>
        </authorList>
    </citation>
    <scope>NUCLEOTIDE SEQUENCE [LARGE SCALE GENOMIC DNA]</scope>
    <source>
        <strain evidence="7">CGMCC 1.16026</strain>
    </source>
</reference>
<evidence type="ECO:0000259" key="5">
    <source>
        <dbReference type="PROSITE" id="PS50977"/>
    </source>
</evidence>
<dbReference type="PROSITE" id="PS50977">
    <property type="entry name" value="HTH_TETR_2"/>
    <property type="match status" value="1"/>
</dbReference>
<keyword evidence="2 4" id="KW-0238">DNA-binding</keyword>
<accession>A0ABW1Z8F4</accession>
<evidence type="ECO:0000313" key="7">
    <source>
        <dbReference type="Proteomes" id="UP001596391"/>
    </source>
</evidence>
<protein>
    <submittedName>
        <fullName evidence="6">TetR/AcrR family transcriptional regulator</fullName>
    </submittedName>
</protein>
<feature type="domain" description="HTH tetR-type" evidence="5">
    <location>
        <begin position="3"/>
        <end position="63"/>
    </location>
</feature>
<keyword evidence="7" id="KW-1185">Reference proteome</keyword>